<dbReference type="GO" id="GO:0003677">
    <property type="term" value="F:DNA binding"/>
    <property type="evidence" value="ECO:0007669"/>
    <property type="project" value="UniProtKB-KW"/>
</dbReference>
<evidence type="ECO:0000256" key="6">
    <source>
        <dbReference type="ARBA" id="ARBA00023242"/>
    </source>
</evidence>
<dbReference type="Pfam" id="PF02362">
    <property type="entry name" value="B3"/>
    <property type="match status" value="3"/>
</dbReference>
<dbReference type="Gramene" id="KFK29757">
    <property type="protein sequence ID" value="KFK29757"/>
    <property type="gene ID" value="AALP_AA7G175100"/>
</dbReference>
<evidence type="ECO:0000256" key="3">
    <source>
        <dbReference type="ARBA" id="ARBA00023015"/>
    </source>
</evidence>
<dbReference type="InterPro" id="IPR039218">
    <property type="entry name" value="REM_fam"/>
</dbReference>
<dbReference type="GO" id="GO:0005634">
    <property type="term" value="C:nucleus"/>
    <property type="evidence" value="ECO:0007669"/>
    <property type="project" value="UniProtKB-SubCell"/>
</dbReference>
<dbReference type="SUPFAM" id="SSF101936">
    <property type="entry name" value="DNA-binding pseudobarrel domain"/>
    <property type="match status" value="3"/>
</dbReference>
<dbReference type="AlphaFoldDB" id="A0A087GIQ5"/>
<feature type="domain" description="TF-B3" evidence="8">
    <location>
        <begin position="177"/>
        <end position="270"/>
    </location>
</feature>
<dbReference type="Proteomes" id="UP000029120">
    <property type="component" value="Chromosome 7"/>
</dbReference>
<dbReference type="EMBL" id="CM002875">
    <property type="protein sequence ID" value="KFK29757.1"/>
    <property type="molecule type" value="Genomic_DNA"/>
</dbReference>
<dbReference type="InterPro" id="IPR015300">
    <property type="entry name" value="DNA-bd_pseudobarrel_sf"/>
</dbReference>
<evidence type="ECO:0000259" key="8">
    <source>
        <dbReference type="PROSITE" id="PS50863"/>
    </source>
</evidence>
<feature type="region of interest" description="Disordered" evidence="7">
    <location>
        <begin position="275"/>
        <end position="297"/>
    </location>
</feature>
<feature type="domain" description="TF-B3" evidence="8">
    <location>
        <begin position="306"/>
        <end position="405"/>
    </location>
</feature>
<dbReference type="Gene3D" id="2.40.330.10">
    <property type="entry name" value="DNA-binding pseudobarrel domain"/>
    <property type="match status" value="3"/>
</dbReference>
<feature type="region of interest" description="Disordered" evidence="7">
    <location>
        <begin position="111"/>
        <end position="152"/>
    </location>
</feature>
<evidence type="ECO:0000256" key="5">
    <source>
        <dbReference type="ARBA" id="ARBA00023163"/>
    </source>
</evidence>
<feature type="domain" description="TF-B3" evidence="8">
    <location>
        <begin position="11"/>
        <end position="103"/>
    </location>
</feature>
<dbReference type="OMA" id="RRFCIAN"/>
<dbReference type="PANTHER" id="PTHR31674:SF96">
    <property type="entry name" value="B3 DOMAIN-CONTAINING PROTEIN REM-LIKE 3-RELATED"/>
    <property type="match status" value="1"/>
</dbReference>
<evidence type="ECO:0000256" key="7">
    <source>
        <dbReference type="SAM" id="MobiDB-lite"/>
    </source>
</evidence>
<evidence type="ECO:0000313" key="10">
    <source>
        <dbReference type="Proteomes" id="UP000029120"/>
    </source>
</evidence>
<evidence type="ECO:0000256" key="1">
    <source>
        <dbReference type="ARBA" id="ARBA00004123"/>
    </source>
</evidence>
<comment type="subcellular location">
    <subcellularLocation>
        <location evidence="1">Nucleus</location>
    </subcellularLocation>
</comment>
<evidence type="ECO:0000256" key="4">
    <source>
        <dbReference type="ARBA" id="ARBA00023125"/>
    </source>
</evidence>
<dbReference type="PANTHER" id="PTHR31674">
    <property type="entry name" value="B3 DOMAIN-CONTAINING PROTEIN REM-LIKE 3-RELATED"/>
    <property type="match status" value="1"/>
</dbReference>
<reference evidence="10" key="1">
    <citation type="journal article" date="2015" name="Nat. Plants">
        <title>Genome expansion of Arabis alpina linked with retrotransposition and reduced symmetric DNA methylation.</title>
        <authorList>
            <person name="Willing E.M."/>
            <person name="Rawat V."/>
            <person name="Mandakova T."/>
            <person name="Maumus F."/>
            <person name="James G.V."/>
            <person name="Nordstroem K.J."/>
            <person name="Becker C."/>
            <person name="Warthmann N."/>
            <person name="Chica C."/>
            <person name="Szarzynska B."/>
            <person name="Zytnicki M."/>
            <person name="Albani M.C."/>
            <person name="Kiefer C."/>
            <person name="Bergonzi S."/>
            <person name="Castaings L."/>
            <person name="Mateos J.L."/>
            <person name="Berns M.C."/>
            <person name="Bujdoso N."/>
            <person name="Piofczyk T."/>
            <person name="de Lorenzo L."/>
            <person name="Barrero-Sicilia C."/>
            <person name="Mateos I."/>
            <person name="Piednoel M."/>
            <person name="Hagmann J."/>
            <person name="Chen-Min-Tao R."/>
            <person name="Iglesias-Fernandez R."/>
            <person name="Schuster S.C."/>
            <person name="Alonso-Blanco C."/>
            <person name="Roudier F."/>
            <person name="Carbonero P."/>
            <person name="Paz-Ares J."/>
            <person name="Davis S.J."/>
            <person name="Pecinka A."/>
            <person name="Quesneville H."/>
            <person name="Colot V."/>
            <person name="Lysak M.A."/>
            <person name="Weigel D."/>
            <person name="Coupland G."/>
            <person name="Schneeberger K."/>
        </authorList>
    </citation>
    <scope>NUCLEOTIDE SEQUENCE [LARGE SCALE GENOMIC DNA]</scope>
    <source>
        <strain evidence="10">cv. Pajares</strain>
    </source>
</reference>
<keyword evidence="6" id="KW-0539">Nucleus</keyword>
<dbReference type="SMART" id="SM01019">
    <property type="entry name" value="B3"/>
    <property type="match status" value="3"/>
</dbReference>
<dbReference type="PROSITE" id="PS50863">
    <property type="entry name" value="B3"/>
    <property type="match status" value="3"/>
</dbReference>
<dbReference type="OrthoDB" id="1109907at2759"/>
<sequence length="408" mass="47388">MADQVFESPTNPHFFQPLLPGFHSHLSIPVDFYSKHIEGRNKKNMVELTSDASEKTWKVKREGRKLTLGWKDFAVAHDYRVGDIIVFKHQGDFVFHVTGLGPSCCEIQYVQPSNDDNDDEEEENIRNLPKKQKLKTEQESLPEDEDKDNMAELQRKKLVKTRIHEGEAESFESDQSCLLVRVTDSNLREDTMFLPKKFVWSKGSNKIILMDEGERKWTLNLRFRESSRTFYMSHGWRNFCHENMLKPGDSVTFKQENDNTKTPVIRFSTSESKKCVSTKDSSKGKKRKTAESSQSRVPSALSETRFVTLTVTPSSYKKSRLYLPASFTRIHKMENVRGKKIIMLDKHGVEWPVYVCLDKRYTRLRCYSGVKAFFKAIDIKPDESFVLELVWEDKTSPPILKFCSKIKT</sequence>
<organism evidence="9 10">
    <name type="scientific">Arabis alpina</name>
    <name type="common">Alpine rock-cress</name>
    <dbReference type="NCBI Taxonomy" id="50452"/>
    <lineage>
        <taxon>Eukaryota</taxon>
        <taxon>Viridiplantae</taxon>
        <taxon>Streptophyta</taxon>
        <taxon>Embryophyta</taxon>
        <taxon>Tracheophyta</taxon>
        <taxon>Spermatophyta</taxon>
        <taxon>Magnoliopsida</taxon>
        <taxon>eudicotyledons</taxon>
        <taxon>Gunneridae</taxon>
        <taxon>Pentapetalae</taxon>
        <taxon>rosids</taxon>
        <taxon>malvids</taxon>
        <taxon>Brassicales</taxon>
        <taxon>Brassicaceae</taxon>
        <taxon>Arabideae</taxon>
        <taxon>Arabis</taxon>
    </lineage>
</organism>
<dbReference type="CDD" id="cd10017">
    <property type="entry name" value="B3_DNA"/>
    <property type="match status" value="3"/>
</dbReference>
<proteinExistence type="predicted"/>
<gene>
    <name evidence="9" type="ordered locus">AALP_Aa7g175100</name>
</gene>
<keyword evidence="3" id="KW-0805">Transcription regulation</keyword>
<keyword evidence="4" id="KW-0238">DNA-binding</keyword>
<accession>A0A087GIQ5</accession>
<dbReference type="InterPro" id="IPR003340">
    <property type="entry name" value="B3_DNA-bd"/>
</dbReference>
<evidence type="ECO:0000313" key="9">
    <source>
        <dbReference type="EMBL" id="KFK29757.1"/>
    </source>
</evidence>
<name>A0A087GIQ5_ARAAL</name>
<keyword evidence="5" id="KW-0804">Transcription</keyword>
<dbReference type="FunFam" id="2.40.330.10:FF:000009">
    <property type="entry name" value="Transcriptional factor B3 family protein"/>
    <property type="match status" value="1"/>
</dbReference>
<evidence type="ECO:0000256" key="2">
    <source>
        <dbReference type="ARBA" id="ARBA00022737"/>
    </source>
</evidence>
<keyword evidence="10" id="KW-1185">Reference proteome</keyword>
<protein>
    <recommendedName>
        <fullName evidence="8">TF-B3 domain-containing protein</fullName>
    </recommendedName>
</protein>
<keyword evidence="2" id="KW-0677">Repeat</keyword>